<evidence type="ECO:0000313" key="3">
    <source>
        <dbReference type="Proteomes" id="UP000191987"/>
    </source>
</evidence>
<proteinExistence type="predicted"/>
<organism evidence="2 3">
    <name type="scientific">Agrobacterium deltaense Zutra 3/1</name>
    <dbReference type="NCBI Taxonomy" id="1183427"/>
    <lineage>
        <taxon>Bacteria</taxon>
        <taxon>Pseudomonadati</taxon>
        <taxon>Pseudomonadota</taxon>
        <taxon>Alphaproteobacteria</taxon>
        <taxon>Hyphomicrobiales</taxon>
        <taxon>Rhizobiaceae</taxon>
        <taxon>Rhizobium/Agrobacterium group</taxon>
        <taxon>Agrobacterium</taxon>
    </lineage>
</organism>
<dbReference type="InterPro" id="IPR035093">
    <property type="entry name" value="RelE/ParE_toxin_dom_sf"/>
</dbReference>
<keyword evidence="1" id="KW-1277">Toxin-antitoxin system</keyword>
<dbReference type="RefSeq" id="WP_080817154.1">
    <property type="nucleotide sequence ID" value="NZ_LT009748.1"/>
</dbReference>
<accession>A0A1S7PKI4</accession>
<protein>
    <submittedName>
        <fullName evidence="2">Plasmid stabilization system protein</fullName>
    </submittedName>
</protein>
<dbReference type="Gene3D" id="3.30.2310.20">
    <property type="entry name" value="RelE-like"/>
    <property type="match status" value="1"/>
</dbReference>
<dbReference type="AlphaFoldDB" id="A0A1S7PKI4"/>
<gene>
    <name evidence="2" type="ORF">AGR7C_Cc160081</name>
</gene>
<sequence length="124" mass="14278">MTRYRLSEAAQSDIIEILGWTHATFGAAARKRYEKLLVTALRDVARDPFRSGTNLRPEVADDVRSYHLRYSRERARSETGLVKYPRHLLLYRVLNPDLVGIGRVLHDSMEIERHLPVDYGDVSA</sequence>
<dbReference type="Proteomes" id="UP000191987">
    <property type="component" value="Unassembled WGS sequence"/>
</dbReference>
<reference evidence="2 3" key="1">
    <citation type="submission" date="2016-01" db="EMBL/GenBank/DDBJ databases">
        <authorList>
            <person name="Oliw E.H."/>
        </authorList>
    </citation>
    <scope>NUCLEOTIDE SEQUENCE [LARGE SCALE GENOMIC DNA]</scope>
    <source>
        <strain evidence="2 3">Zutra 3-1</strain>
    </source>
</reference>
<dbReference type="InterPro" id="IPR007712">
    <property type="entry name" value="RelE/ParE_toxin"/>
</dbReference>
<evidence type="ECO:0000313" key="2">
    <source>
        <dbReference type="EMBL" id="CUX22605.1"/>
    </source>
</evidence>
<dbReference type="Pfam" id="PF05016">
    <property type="entry name" value="ParE_toxin"/>
    <property type="match status" value="1"/>
</dbReference>
<evidence type="ECO:0000256" key="1">
    <source>
        <dbReference type="ARBA" id="ARBA00022649"/>
    </source>
</evidence>
<dbReference type="EMBL" id="FBWG01000008">
    <property type="protein sequence ID" value="CUX22605.1"/>
    <property type="molecule type" value="Genomic_DNA"/>
</dbReference>
<name>A0A1S7PKI4_9HYPH</name>